<keyword evidence="4" id="KW-1185">Reference proteome</keyword>
<keyword evidence="1 2" id="KW-0472">Membrane</keyword>
<evidence type="ECO:0000313" key="3">
    <source>
        <dbReference type="EMBL" id="MBB5986202.1"/>
    </source>
</evidence>
<comment type="similarity">
    <text evidence="1">Belongs to the bacterial AtpI family.</text>
</comment>
<dbReference type="Pfam" id="PF09527">
    <property type="entry name" value="ATPase_gene1"/>
    <property type="match status" value="1"/>
</dbReference>
<organism evidence="3 4">
    <name type="scientific">Sphingobium lignivorans</name>
    <dbReference type="NCBI Taxonomy" id="2735886"/>
    <lineage>
        <taxon>Bacteria</taxon>
        <taxon>Pseudomonadati</taxon>
        <taxon>Pseudomonadota</taxon>
        <taxon>Alphaproteobacteria</taxon>
        <taxon>Sphingomonadales</taxon>
        <taxon>Sphingomonadaceae</taxon>
        <taxon>Sphingobium</taxon>
    </lineage>
</organism>
<keyword evidence="2" id="KW-1133">Transmembrane helix</keyword>
<dbReference type="InterPro" id="IPR032820">
    <property type="entry name" value="ATPase_put"/>
</dbReference>
<evidence type="ECO:0000313" key="4">
    <source>
        <dbReference type="Proteomes" id="UP001138540"/>
    </source>
</evidence>
<feature type="transmembrane region" description="Helical" evidence="2">
    <location>
        <begin position="78"/>
        <end position="99"/>
    </location>
</feature>
<keyword evidence="1" id="KW-0375">Hydrogen ion transport</keyword>
<gene>
    <name evidence="3" type="ORF">HNP60_002176</name>
</gene>
<dbReference type="InterPro" id="IPR016989">
    <property type="entry name" value="Atp1_alphaprobac"/>
</dbReference>
<protein>
    <recommendedName>
        <fullName evidence="1">ATP synthase protein I</fullName>
    </recommendedName>
</protein>
<keyword evidence="2" id="KW-0812">Transmembrane</keyword>
<sequence>MMSETEPEQDPIAEDSRIKSLSERLDRAEAVEKVRTGAGRTGHADANYRLGNRVLAELIGGLAGGALIGWVLDRFIGTSPWLLLAFLFLGIIVAFRNIIRISTKRPEK</sequence>
<comment type="caution">
    <text evidence="3">The sequence shown here is derived from an EMBL/GenBank/DDBJ whole genome shotgun (WGS) entry which is preliminary data.</text>
</comment>
<accession>A0ABR6NFY4</accession>
<name>A0ABR6NFY4_9SPHN</name>
<keyword evidence="1" id="KW-0813">Transport</keyword>
<dbReference type="Proteomes" id="UP001138540">
    <property type="component" value="Unassembled WGS sequence"/>
</dbReference>
<dbReference type="EMBL" id="JACHKA010000001">
    <property type="protein sequence ID" value="MBB5986202.1"/>
    <property type="molecule type" value="Genomic_DNA"/>
</dbReference>
<reference evidence="3 4" key="1">
    <citation type="submission" date="2020-08" db="EMBL/GenBank/DDBJ databases">
        <title>Exploring microbial biodiversity for novel pathways involved in the catabolism of aromatic compounds derived from lignin.</title>
        <authorList>
            <person name="Elkins J."/>
        </authorList>
    </citation>
    <scope>NUCLEOTIDE SEQUENCE [LARGE SCALE GENOMIC DNA]</scope>
    <source>
        <strain evidence="3 4">B1D3A</strain>
    </source>
</reference>
<comment type="function">
    <text evidence="1">A possible function for this protein is to guide the assembly of the membrane sector of the ATPase enzyme complex.</text>
</comment>
<evidence type="ECO:0000256" key="2">
    <source>
        <dbReference type="SAM" id="Phobius"/>
    </source>
</evidence>
<feature type="transmembrane region" description="Helical" evidence="2">
    <location>
        <begin position="54"/>
        <end position="72"/>
    </location>
</feature>
<keyword evidence="1" id="KW-0406">Ion transport</keyword>
<dbReference type="PIRSF" id="PIRSF032126">
    <property type="entry name" value="F0F1_ATP_synthase_subunit_I"/>
    <property type="match status" value="1"/>
</dbReference>
<evidence type="ECO:0000256" key="1">
    <source>
        <dbReference type="PIRNR" id="PIRNR032126"/>
    </source>
</evidence>
<proteinExistence type="inferred from homology"/>